<accession>A0A5C6CUH1</accession>
<evidence type="ECO:0000256" key="1">
    <source>
        <dbReference type="SAM" id="SignalP"/>
    </source>
</evidence>
<dbReference type="EMBL" id="SJPS01000003">
    <property type="protein sequence ID" value="TWU27505.1"/>
    <property type="molecule type" value="Genomic_DNA"/>
</dbReference>
<feature type="signal peptide" evidence="1">
    <location>
        <begin position="1"/>
        <end position="28"/>
    </location>
</feature>
<reference evidence="2 3" key="1">
    <citation type="submission" date="2019-02" db="EMBL/GenBank/DDBJ databases">
        <title>Deep-cultivation of Planctomycetes and their phenomic and genomic characterization uncovers novel biology.</title>
        <authorList>
            <person name="Wiegand S."/>
            <person name="Jogler M."/>
            <person name="Boedeker C."/>
            <person name="Pinto D."/>
            <person name="Vollmers J."/>
            <person name="Rivas-Marin E."/>
            <person name="Kohn T."/>
            <person name="Peeters S.H."/>
            <person name="Heuer A."/>
            <person name="Rast P."/>
            <person name="Oberbeckmann S."/>
            <person name="Bunk B."/>
            <person name="Jeske O."/>
            <person name="Meyerdierks A."/>
            <person name="Storesund J.E."/>
            <person name="Kallscheuer N."/>
            <person name="Luecker S."/>
            <person name="Lage O.M."/>
            <person name="Pohl T."/>
            <person name="Merkel B.J."/>
            <person name="Hornburger P."/>
            <person name="Mueller R.-W."/>
            <person name="Bruemmer F."/>
            <person name="Labrenz M."/>
            <person name="Spormann A.M."/>
            <person name="Op Den Camp H."/>
            <person name="Overmann J."/>
            <person name="Amann R."/>
            <person name="Jetten M.S.M."/>
            <person name="Mascher T."/>
            <person name="Medema M.H."/>
            <person name="Devos D.P."/>
            <person name="Kaster A.-K."/>
            <person name="Ovreas L."/>
            <person name="Rohde M."/>
            <person name="Galperin M.Y."/>
            <person name="Jogler C."/>
        </authorList>
    </citation>
    <scope>NUCLEOTIDE SEQUENCE [LARGE SCALE GENOMIC DNA]</scope>
    <source>
        <strain evidence="2 3">Pla144</strain>
    </source>
</reference>
<proteinExistence type="predicted"/>
<organism evidence="2 3">
    <name type="scientific">Bythopirellula polymerisocia</name>
    <dbReference type="NCBI Taxonomy" id="2528003"/>
    <lineage>
        <taxon>Bacteria</taxon>
        <taxon>Pseudomonadati</taxon>
        <taxon>Planctomycetota</taxon>
        <taxon>Planctomycetia</taxon>
        <taxon>Pirellulales</taxon>
        <taxon>Lacipirellulaceae</taxon>
        <taxon>Bythopirellula</taxon>
    </lineage>
</organism>
<name>A0A5C6CUH1_9BACT</name>
<protein>
    <submittedName>
        <fullName evidence="2">Uncharacterized protein</fullName>
    </submittedName>
</protein>
<sequence length="131" mass="13985" precursor="true">MRFTVIYSSLSRCLSACIMASLCSQVIAAGNLDDNNLRNDLVYDSTSGNFRLQIPDFVGTGPVVQFSLSTDETFNFADGFVIQGLDCGLILPAVACGTEQAITYDDPSNLGFEGVFELGRILPAGFTGPQV</sequence>
<evidence type="ECO:0000313" key="2">
    <source>
        <dbReference type="EMBL" id="TWU27505.1"/>
    </source>
</evidence>
<feature type="chain" id="PRO_5023005666" evidence="1">
    <location>
        <begin position="29"/>
        <end position="131"/>
    </location>
</feature>
<gene>
    <name evidence="2" type="ORF">Pla144_22790</name>
</gene>
<dbReference type="AlphaFoldDB" id="A0A5C6CUH1"/>
<evidence type="ECO:0000313" key="3">
    <source>
        <dbReference type="Proteomes" id="UP000318437"/>
    </source>
</evidence>
<keyword evidence="1" id="KW-0732">Signal</keyword>
<comment type="caution">
    <text evidence="2">The sequence shown here is derived from an EMBL/GenBank/DDBJ whole genome shotgun (WGS) entry which is preliminary data.</text>
</comment>
<keyword evidence="3" id="KW-1185">Reference proteome</keyword>
<dbReference type="Proteomes" id="UP000318437">
    <property type="component" value="Unassembled WGS sequence"/>
</dbReference>